<evidence type="ECO:0000313" key="8">
    <source>
        <dbReference type="EMBL" id="KAK3276586.1"/>
    </source>
</evidence>
<dbReference type="InterPro" id="IPR001650">
    <property type="entry name" value="Helicase_C-like"/>
</dbReference>
<evidence type="ECO:0000256" key="3">
    <source>
        <dbReference type="ARBA" id="ARBA00022806"/>
    </source>
</evidence>
<evidence type="ECO:0000313" key="9">
    <source>
        <dbReference type="Proteomes" id="UP001190700"/>
    </source>
</evidence>
<feature type="compositionally biased region" description="Basic and acidic residues" evidence="6">
    <location>
        <begin position="1106"/>
        <end position="1117"/>
    </location>
</feature>
<feature type="region of interest" description="Disordered" evidence="6">
    <location>
        <begin position="1092"/>
        <end position="1279"/>
    </location>
</feature>
<keyword evidence="3" id="KW-0347">Helicase</keyword>
<dbReference type="InterPro" id="IPR048333">
    <property type="entry name" value="HA2_WH"/>
</dbReference>
<evidence type="ECO:0000256" key="1">
    <source>
        <dbReference type="ARBA" id="ARBA00022741"/>
    </source>
</evidence>
<feature type="compositionally biased region" description="Acidic residues" evidence="6">
    <location>
        <begin position="1"/>
        <end position="15"/>
    </location>
</feature>
<sequence length="1279" mass="134531">AQDAWGEDLDQEEATASDLRAMQRAKAEAEQRRDAERRDMLAAAMAEQHRFSDEVQRSLAQVDENLNSLNFDLLELLIHHILVTDETSGPEAIVAASAAGRAPATGRMGFQGAILVFLPGMGEIQKLMRKLQSSHRLDEAEVGPLSILPLHGSLSSGDQKRVFQQPPPGVRKIVLATNVAETSITIDDVLYVIDTGRHKEMRYDSARGLSSLEDVWVSRASSRQRRGRAGRVRPGACFHVFSRRQHALMEGQQAPEMLRVPLDALCMQVKAILENQPVHEALAAAITPPDPVAVDLAVQKLRGLAALDGEERLTPLGRHLVRMPVDARVGKMLLFGAMMRCLDPVLTIAAAMSGRSLFFSPSGPDREAADAARSSFAKGGKSDHMAAVAAYNMWARASAGGYAETRAFCEKNFVNMQAMEAVQASRADFAAALAELGFISHTYVAHLRGQQSRRSGHRGGVMDNEEAARCNRHADNGRILKVRLEGTNLLRDYIQGVGPLNLIPQHPPEGEGKKKGMEGEGRGRERVKVKGKKKGCRRGRKEEGRRKGKKEEREKKGEEGEKGERKEKGRKRERGKKEGEGGRGGSKERGGEARHNKGRLGYCREHDRMTGEAAGEGVEAVGGGEEAEGGRRGGGLGTRSTGAATVVETIGHDGGAPHLVGAIHLAATGPAVAISTGGSASGSPLAPGALKQMSVKWPVWAHLGQGKTAATCQGPRLRVRERGGEEGAASVFQLTLAGGEKDAEGGRVEEGGNDVTRDGGVVKGGVGRRTRGVDAALGPLEERGEGGRARYAGESRAERRSEDPWEAEGAGLRCGGGGVVSAETAVRMSLDASRERGRSHRPSGGGGGTEAGGGGMAEGARRGSELLDQAGQGRKAAEPAAGSAAGTAADGIAGGHPAESAAAAAAAAAEEDAEGADEAPRRRRRRRGPVKGQCLNHPESLVPDDDAALLIPDPSAVTEVAEGVVLLEEGTEGDRGELDEEEAVFRGDTEGVSGACRPGGEGREESLLNKSEGLMEQGVNVCRIKTGSGSPGVEACADRKEEVREGEGNRGFEGEVSGEKGEETGPLHARKVGNVRDEGGVGRGEVKGTIKLYEESGTEGGGAGARKGEGEVREGDKGFCPLTAGDDGEVKRGVELPVDGQRGKGRAGGSNGRREEFGESERVNGRGEVGEGDAKRGRGVKKGEKQGGGERSGGRGKEEMKGGGKEKGKKEGTPGSAREGVSGGNQALGHGETEGGKEARGEQKEEAGRAEGGEERRERAQGALSMKEGKKGPRCGEYE</sequence>
<dbReference type="Pfam" id="PF00271">
    <property type="entry name" value="Helicase_C"/>
    <property type="match status" value="1"/>
</dbReference>
<reference evidence="8 9" key="1">
    <citation type="journal article" date="2015" name="Genome Biol. Evol.">
        <title>Comparative Genomics of a Bacterivorous Green Alga Reveals Evolutionary Causalities and Consequences of Phago-Mixotrophic Mode of Nutrition.</title>
        <authorList>
            <person name="Burns J.A."/>
            <person name="Paasch A."/>
            <person name="Narechania A."/>
            <person name="Kim E."/>
        </authorList>
    </citation>
    <scope>NUCLEOTIDE SEQUENCE [LARGE SCALE GENOMIC DNA]</scope>
    <source>
        <strain evidence="8 9">PLY_AMNH</strain>
    </source>
</reference>
<dbReference type="Pfam" id="PF21010">
    <property type="entry name" value="HA2_C"/>
    <property type="match status" value="1"/>
</dbReference>
<feature type="compositionally biased region" description="Basic and acidic residues" evidence="6">
    <location>
        <begin position="25"/>
        <end position="36"/>
    </location>
</feature>
<dbReference type="AlphaFoldDB" id="A0AAE0L906"/>
<proteinExistence type="inferred from homology"/>
<feature type="region of interest" description="Disordered" evidence="6">
    <location>
        <begin position="1026"/>
        <end position="1068"/>
    </location>
</feature>
<evidence type="ECO:0000256" key="4">
    <source>
        <dbReference type="ARBA" id="ARBA00022840"/>
    </source>
</evidence>
<keyword evidence="1" id="KW-0547">Nucleotide-binding</keyword>
<dbReference type="GO" id="GO:0016787">
    <property type="term" value="F:hydrolase activity"/>
    <property type="evidence" value="ECO:0007669"/>
    <property type="project" value="UniProtKB-KW"/>
</dbReference>
<dbReference type="SMART" id="SM00490">
    <property type="entry name" value="HELICc"/>
    <property type="match status" value="1"/>
</dbReference>
<keyword evidence="4" id="KW-0067">ATP-binding</keyword>
<dbReference type="PANTHER" id="PTHR18934">
    <property type="entry name" value="ATP-DEPENDENT RNA HELICASE"/>
    <property type="match status" value="1"/>
</dbReference>
<feature type="region of interest" description="Disordered" evidence="6">
    <location>
        <begin position="1"/>
        <end position="36"/>
    </location>
</feature>
<feature type="compositionally biased region" description="Basic residues" evidence="6">
    <location>
        <begin position="529"/>
        <end position="539"/>
    </location>
</feature>
<comment type="similarity">
    <text evidence="5">Belongs to the DExH box helicase family.</text>
</comment>
<gene>
    <name evidence="8" type="ORF">CYMTET_15351</name>
</gene>
<keyword evidence="2" id="KW-0378">Hydrolase</keyword>
<evidence type="ECO:0000259" key="7">
    <source>
        <dbReference type="PROSITE" id="PS51194"/>
    </source>
</evidence>
<dbReference type="SMART" id="SM00847">
    <property type="entry name" value="HA2"/>
    <property type="match status" value="1"/>
</dbReference>
<feature type="compositionally biased region" description="Basic and acidic residues" evidence="6">
    <location>
        <begin position="780"/>
        <end position="803"/>
    </location>
</feature>
<dbReference type="FunFam" id="1.20.120.1080:FF:000002">
    <property type="entry name" value="Putative ATP-dependent RNA helicase DHX36"/>
    <property type="match status" value="1"/>
</dbReference>
<dbReference type="Proteomes" id="UP001190700">
    <property type="component" value="Unassembled WGS sequence"/>
</dbReference>
<dbReference type="InterPro" id="IPR007502">
    <property type="entry name" value="Helicase-assoc_dom"/>
</dbReference>
<feature type="compositionally biased region" description="Gly residues" evidence="6">
    <location>
        <begin position="843"/>
        <end position="857"/>
    </location>
</feature>
<dbReference type="SUPFAM" id="SSF52540">
    <property type="entry name" value="P-loop containing nucleoside triphosphate hydrolases"/>
    <property type="match status" value="1"/>
</dbReference>
<dbReference type="Pfam" id="PF04408">
    <property type="entry name" value="WHD_HA2"/>
    <property type="match status" value="1"/>
</dbReference>
<feature type="compositionally biased region" description="Basic and acidic residues" evidence="6">
    <location>
        <begin position="1231"/>
        <end position="1260"/>
    </location>
</feature>
<feature type="compositionally biased region" description="Basic and acidic residues" evidence="6">
    <location>
        <begin position="1036"/>
        <end position="1065"/>
    </location>
</feature>
<evidence type="ECO:0000256" key="5">
    <source>
        <dbReference type="ARBA" id="ARBA00060772"/>
    </source>
</evidence>
<feature type="region of interest" description="Disordered" evidence="6">
    <location>
        <begin position="967"/>
        <end position="1003"/>
    </location>
</feature>
<dbReference type="GO" id="GO:0005524">
    <property type="term" value="F:ATP binding"/>
    <property type="evidence" value="ECO:0007669"/>
    <property type="project" value="UniProtKB-KW"/>
</dbReference>
<feature type="compositionally biased region" description="Basic and acidic residues" evidence="6">
    <location>
        <begin position="540"/>
        <end position="567"/>
    </location>
</feature>
<feature type="compositionally biased region" description="Basic and acidic residues" evidence="6">
    <location>
        <begin position="575"/>
        <end position="595"/>
    </location>
</feature>
<dbReference type="CDD" id="cd18791">
    <property type="entry name" value="SF2_C_RHA"/>
    <property type="match status" value="1"/>
</dbReference>
<feature type="compositionally biased region" description="Basic and acidic residues" evidence="6">
    <location>
        <begin position="508"/>
        <end position="528"/>
    </location>
</feature>
<evidence type="ECO:0000256" key="6">
    <source>
        <dbReference type="SAM" id="MobiDB-lite"/>
    </source>
</evidence>
<feature type="non-terminal residue" evidence="8">
    <location>
        <position position="1"/>
    </location>
</feature>
<protein>
    <recommendedName>
        <fullName evidence="7">Helicase C-terminal domain-containing protein</fullName>
    </recommendedName>
</protein>
<evidence type="ECO:0000256" key="2">
    <source>
        <dbReference type="ARBA" id="ARBA00022801"/>
    </source>
</evidence>
<comment type="caution">
    <text evidence="8">The sequence shown here is derived from an EMBL/GenBank/DDBJ whole genome shotgun (WGS) entry which is preliminary data.</text>
</comment>
<dbReference type="PANTHER" id="PTHR18934:SF145">
    <property type="entry name" value="ATP-DEPENDENT RNA HELICASE DHX57-RELATED"/>
    <property type="match status" value="1"/>
</dbReference>
<dbReference type="Gene3D" id="3.40.50.300">
    <property type="entry name" value="P-loop containing nucleotide triphosphate hydrolases"/>
    <property type="match status" value="1"/>
</dbReference>
<dbReference type="PROSITE" id="PS51194">
    <property type="entry name" value="HELICASE_CTER"/>
    <property type="match status" value="1"/>
</dbReference>
<feature type="domain" description="Helicase C-terminal" evidence="7">
    <location>
        <begin position="76"/>
        <end position="273"/>
    </location>
</feature>
<dbReference type="GO" id="GO:0004386">
    <property type="term" value="F:helicase activity"/>
    <property type="evidence" value="ECO:0007669"/>
    <property type="project" value="UniProtKB-KW"/>
</dbReference>
<accession>A0AAE0L906</accession>
<keyword evidence="9" id="KW-1185">Reference proteome</keyword>
<dbReference type="EMBL" id="LGRX02006484">
    <property type="protein sequence ID" value="KAK3276586.1"/>
    <property type="molecule type" value="Genomic_DNA"/>
</dbReference>
<dbReference type="Gene3D" id="1.20.120.1080">
    <property type="match status" value="1"/>
</dbReference>
<feature type="compositionally biased region" description="Basic and acidic residues" evidence="6">
    <location>
        <begin position="1267"/>
        <end position="1279"/>
    </location>
</feature>
<name>A0AAE0L906_9CHLO</name>
<feature type="region of interest" description="Disordered" evidence="6">
    <location>
        <begin position="498"/>
        <end position="639"/>
    </location>
</feature>
<dbReference type="GO" id="GO:0003723">
    <property type="term" value="F:RNA binding"/>
    <property type="evidence" value="ECO:0007669"/>
    <property type="project" value="TreeGrafter"/>
</dbReference>
<feature type="region of interest" description="Disordered" evidence="6">
    <location>
        <begin position="742"/>
        <end position="947"/>
    </location>
</feature>
<organism evidence="8 9">
    <name type="scientific">Cymbomonas tetramitiformis</name>
    <dbReference type="NCBI Taxonomy" id="36881"/>
    <lineage>
        <taxon>Eukaryota</taxon>
        <taxon>Viridiplantae</taxon>
        <taxon>Chlorophyta</taxon>
        <taxon>Pyramimonadophyceae</taxon>
        <taxon>Pyramimonadales</taxon>
        <taxon>Pyramimonadaceae</taxon>
        <taxon>Cymbomonas</taxon>
    </lineage>
</organism>
<dbReference type="InterPro" id="IPR027417">
    <property type="entry name" value="P-loop_NTPase"/>
</dbReference>
<feature type="compositionally biased region" description="Low complexity" evidence="6">
    <location>
        <begin position="878"/>
        <end position="908"/>
    </location>
</feature>
<feature type="compositionally biased region" description="Basic and acidic residues" evidence="6">
    <location>
        <begin position="1152"/>
        <end position="1212"/>
    </location>
</feature>